<name>A0A4S5BSW0_9BURK</name>
<feature type="domain" description="BLUF" evidence="1">
    <location>
        <begin position="5"/>
        <end position="97"/>
    </location>
</feature>
<dbReference type="PROSITE" id="PS50925">
    <property type="entry name" value="BLUF"/>
    <property type="match status" value="1"/>
</dbReference>
<dbReference type="Pfam" id="PF04940">
    <property type="entry name" value="BLUF"/>
    <property type="match status" value="1"/>
</dbReference>
<dbReference type="InterPro" id="IPR007024">
    <property type="entry name" value="BLUF_domain"/>
</dbReference>
<dbReference type="InterPro" id="IPR036046">
    <property type="entry name" value="Acylphosphatase-like_dom_sf"/>
</dbReference>
<dbReference type="Gene3D" id="3.30.70.100">
    <property type="match status" value="1"/>
</dbReference>
<evidence type="ECO:0000313" key="3">
    <source>
        <dbReference type="Proteomes" id="UP000306236"/>
    </source>
</evidence>
<gene>
    <name evidence="2" type="ORF">E8K88_10445</name>
</gene>
<dbReference type="Proteomes" id="UP000306236">
    <property type="component" value="Unassembled WGS sequence"/>
</dbReference>
<dbReference type="GO" id="GO:0071949">
    <property type="term" value="F:FAD binding"/>
    <property type="evidence" value="ECO:0007669"/>
    <property type="project" value="InterPro"/>
</dbReference>
<sequence length="132" mass="14880">MTQTLHRFFYHSQLADSYGAVCVSDIIKTARLFNATHGITGVLVFDGTRFCQYFEGPETAVRHLIASIQKDPRHTAFTPLLDAPLTGPRVYEGWVMAYCLLEGMPFIEALLQKTPQEALEFLHASRNMLDMA</sequence>
<dbReference type="AlphaFoldDB" id="A0A4S5BSW0"/>
<reference evidence="2 3" key="1">
    <citation type="submission" date="2019-04" db="EMBL/GenBank/DDBJ databases">
        <title>Lampropedia sp YIM MLB12 draf genome.</title>
        <authorList>
            <person name="Wang Y.-X."/>
        </authorList>
    </citation>
    <scope>NUCLEOTIDE SEQUENCE [LARGE SCALE GENOMIC DNA]</scope>
    <source>
        <strain evidence="2 3">YIM MLB12</strain>
    </source>
</reference>
<keyword evidence="3" id="KW-1185">Reference proteome</keyword>
<dbReference type="GO" id="GO:0009882">
    <property type="term" value="F:blue light photoreceptor activity"/>
    <property type="evidence" value="ECO:0007669"/>
    <property type="project" value="InterPro"/>
</dbReference>
<dbReference type="EMBL" id="SSWX01000012">
    <property type="protein sequence ID" value="THJ33008.1"/>
    <property type="molecule type" value="Genomic_DNA"/>
</dbReference>
<organism evidence="2 3">
    <name type="scientific">Lampropedia aestuarii</name>
    <dbReference type="NCBI Taxonomy" id="2562762"/>
    <lineage>
        <taxon>Bacteria</taxon>
        <taxon>Pseudomonadati</taxon>
        <taxon>Pseudomonadota</taxon>
        <taxon>Betaproteobacteria</taxon>
        <taxon>Burkholderiales</taxon>
        <taxon>Comamonadaceae</taxon>
        <taxon>Lampropedia</taxon>
    </lineage>
</organism>
<comment type="caution">
    <text evidence="2">The sequence shown here is derived from an EMBL/GenBank/DDBJ whole genome shotgun (WGS) entry which is preliminary data.</text>
</comment>
<evidence type="ECO:0000259" key="1">
    <source>
        <dbReference type="PROSITE" id="PS50925"/>
    </source>
</evidence>
<evidence type="ECO:0000313" key="2">
    <source>
        <dbReference type="EMBL" id="THJ33008.1"/>
    </source>
</evidence>
<dbReference type="SMART" id="SM01034">
    <property type="entry name" value="BLUF"/>
    <property type="match status" value="1"/>
</dbReference>
<dbReference type="OrthoDB" id="8586885at2"/>
<accession>A0A4S5BSW0</accession>
<protein>
    <submittedName>
        <fullName evidence="2">BLUF domain-containing protein</fullName>
    </submittedName>
</protein>
<dbReference type="SUPFAM" id="SSF54975">
    <property type="entry name" value="Acylphosphatase/BLUF domain-like"/>
    <property type="match status" value="1"/>
</dbReference>
<proteinExistence type="predicted"/>
<dbReference type="RefSeq" id="WP_136406610.1">
    <property type="nucleotide sequence ID" value="NZ_JARXRQ010000005.1"/>
</dbReference>